<evidence type="ECO:0000313" key="2">
    <source>
        <dbReference type="EMBL" id="QUX22423.1"/>
    </source>
</evidence>
<dbReference type="Pfam" id="PF14024">
    <property type="entry name" value="DUF4240"/>
    <property type="match status" value="1"/>
</dbReference>
<keyword evidence="3" id="KW-1185">Reference proteome</keyword>
<feature type="domain" description="DUF4240" evidence="1">
    <location>
        <begin position="1"/>
        <end position="116"/>
    </location>
</feature>
<evidence type="ECO:0000259" key="1">
    <source>
        <dbReference type="Pfam" id="PF14024"/>
    </source>
</evidence>
<protein>
    <submittedName>
        <fullName evidence="2">DUF4240 domain-containing protein</fullName>
    </submittedName>
</protein>
<organism evidence="2 3">
    <name type="scientific">Nocardiopsis changdeensis</name>
    <dbReference type="NCBI Taxonomy" id="2831969"/>
    <lineage>
        <taxon>Bacteria</taxon>
        <taxon>Bacillati</taxon>
        <taxon>Actinomycetota</taxon>
        <taxon>Actinomycetes</taxon>
        <taxon>Streptosporangiales</taxon>
        <taxon>Nocardiopsidaceae</taxon>
        <taxon>Nocardiopsis</taxon>
    </lineage>
</organism>
<evidence type="ECO:0000313" key="3">
    <source>
        <dbReference type="Proteomes" id="UP000676079"/>
    </source>
</evidence>
<sequence length="144" mass="16302">MTEDTFWRLIDEGRAAAPGPDPDHLADHLVGLLSRGPVFMITGFAERLSEALYRLDRREYGEDLSSDVFLYTRAAVVADGRAAYEGVPADPVLFVPYAEEPIWAEPLLYVPDRAYEDFTGEEWQRRTRYSYESYSNRGGWTGGA</sequence>
<proteinExistence type="predicted"/>
<dbReference type="InterPro" id="IPR025334">
    <property type="entry name" value="DUF4240"/>
</dbReference>
<reference evidence="2 3" key="1">
    <citation type="submission" date="2021-05" db="EMBL/GenBank/DDBJ databases">
        <title>Direct Submission.</title>
        <authorList>
            <person name="Li K."/>
            <person name="Gao J."/>
        </authorList>
    </citation>
    <scope>NUCLEOTIDE SEQUENCE [LARGE SCALE GENOMIC DNA]</scope>
    <source>
        <strain evidence="2 3">Mg02</strain>
    </source>
</reference>
<name>A0ABX8BNV5_9ACTN</name>
<dbReference type="Proteomes" id="UP000676079">
    <property type="component" value="Chromosome"/>
</dbReference>
<accession>A0ABX8BNV5</accession>
<gene>
    <name evidence="2" type="ORF">KGD84_29575</name>
</gene>
<dbReference type="EMBL" id="CP074133">
    <property type="protein sequence ID" value="QUX22423.1"/>
    <property type="molecule type" value="Genomic_DNA"/>
</dbReference>
<dbReference type="RefSeq" id="WP_220563639.1">
    <property type="nucleotide sequence ID" value="NZ_CP074133.1"/>
</dbReference>